<evidence type="ECO:0000313" key="5">
    <source>
        <dbReference type="Proteomes" id="UP000478463"/>
    </source>
</evidence>
<gene>
    <name evidence="2" type="ORF">GJG86_15145</name>
    <name evidence="3" type="ORF">GS424_006045</name>
</gene>
<dbReference type="InterPro" id="IPR005240">
    <property type="entry name" value="DUF389"/>
</dbReference>
<dbReference type="AlphaFoldDB" id="A0A6N7RRF3"/>
<feature type="transmembrane region" description="Helical" evidence="1">
    <location>
        <begin position="36"/>
        <end position="55"/>
    </location>
</feature>
<keyword evidence="1" id="KW-0812">Transmembrane</keyword>
<evidence type="ECO:0000313" key="3">
    <source>
        <dbReference type="EMBL" id="QOS69404.1"/>
    </source>
</evidence>
<feature type="transmembrane region" description="Helical" evidence="1">
    <location>
        <begin position="61"/>
        <end position="82"/>
    </location>
</feature>
<feature type="transmembrane region" description="Helical" evidence="1">
    <location>
        <begin position="192"/>
        <end position="217"/>
    </location>
</feature>
<dbReference type="PANTHER" id="PTHR20992">
    <property type="entry name" value="AT15442P-RELATED"/>
    <property type="match status" value="1"/>
</dbReference>
<dbReference type="Pfam" id="PF04087">
    <property type="entry name" value="DUF389"/>
    <property type="match status" value="1"/>
</dbReference>
<feature type="transmembrane region" description="Helical" evidence="1">
    <location>
        <begin position="135"/>
        <end position="153"/>
    </location>
</feature>
<dbReference type="RefSeq" id="WP_154334641.1">
    <property type="nucleotide sequence ID" value="NZ_CP063310.1"/>
</dbReference>
<proteinExistence type="predicted"/>
<feature type="transmembrane region" description="Helical" evidence="1">
    <location>
        <begin position="165"/>
        <end position="186"/>
    </location>
</feature>
<sequence length="331" mass="33321">MDRIARVLLGGSVDEAYVAGMERSLFAVVDDPLKQLSAFFLCIVLSAVVATGGVAASSPAIIIGAMIIAPLMMPIMGTSFAVTRGRPRQALRALAVAAGGALVVVLVACLVTALLPAGVPLAGNVEATSRTAPRLVDLVVAVASGFVGALAAARDDVGETLPGVAVAVSIVPPLCVAGAALVQGALAMAGGALLLFFVNFFSIQLAGNLAFFLMGFGRRDRAGAVARRLWYATAIAGTLLVALPLAATSERIAQGASDERAANAAVRQWLDGSGYESLSVKTADDGVTVEIAGAGPAPSAEDLAALLRDGGVEVGEARVIVAHEVRAPVGS</sequence>
<dbReference type="EMBL" id="VTFY01000016">
    <property type="protein sequence ID" value="MRX83816.1"/>
    <property type="molecule type" value="Genomic_DNA"/>
</dbReference>
<evidence type="ECO:0000313" key="4">
    <source>
        <dbReference type="Proteomes" id="UP000438093"/>
    </source>
</evidence>
<evidence type="ECO:0000256" key="1">
    <source>
        <dbReference type="SAM" id="Phobius"/>
    </source>
</evidence>
<keyword evidence="1" id="KW-0472">Membrane</keyword>
<dbReference type="KEGG" id="egd:GS424_006045"/>
<keyword evidence="1" id="KW-1133">Transmembrane helix</keyword>
<dbReference type="Proteomes" id="UP000438093">
    <property type="component" value="Unassembled WGS sequence"/>
</dbReference>
<evidence type="ECO:0000313" key="2">
    <source>
        <dbReference type="EMBL" id="MRX83816.1"/>
    </source>
</evidence>
<reference evidence="2" key="2">
    <citation type="submission" date="2019-08" db="EMBL/GenBank/DDBJ databases">
        <authorList>
            <person name="Ge Y."/>
        </authorList>
    </citation>
    <scope>NUCLEOTIDE SEQUENCE</scope>
    <source>
        <strain evidence="2">HF-4214</strain>
    </source>
</reference>
<organism evidence="2 4">
    <name type="scientific">Eggerthella guodeyinii</name>
    <dbReference type="NCBI Taxonomy" id="2690837"/>
    <lineage>
        <taxon>Bacteria</taxon>
        <taxon>Bacillati</taxon>
        <taxon>Actinomycetota</taxon>
        <taxon>Coriobacteriia</taxon>
        <taxon>Eggerthellales</taxon>
        <taxon>Eggerthellaceae</taxon>
        <taxon>Eggerthella</taxon>
    </lineage>
</organism>
<accession>A0A6L7IVD6</accession>
<accession>A0A6N7RRF3</accession>
<dbReference type="PANTHER" id="PTHR20992:SF9">
    <property type="entry name" value="AT15442P-RELATED"/>
    <property type="match status" value="1"/>
</dbReference>
<dbReference type="EMBL" id="CP063310">
    <property type="protein sequence ID" value="QOS69404.1"/>
    <property type="molecule type" value="Genomic_DNA"/>
</dbReference>
<name>A0A6N7RRF3_9ACTN</name>
<protein>
    <submittedName>
        <fullName evidence="2">DUF389 domain-containing protein</fullName>
    </submittedName>
</protein>
<keyword evidence="4" id="KW-1185">Reference proteome</keyword>
<feature type="transmembrane region" description="Helical" evidence="1">
    <location>
        <begin position="94"/>
        <end position="115"/>
    </location>
</feature>
<reference evidence="4" key="1">
    <citation type="submission" date="2019-08" db="EMBL/GenBank/DDBJ databases">
        <title>Arthrobacter sp. nov., isolated from plateau pika and Tibetan wild ass.</title>
        <authorList>
            <person name="Ge Y."/>
        </authorList>
    </citation>
    <scope>NUCLEOTIDE SEQUENCE [LARGE SCALE GENOMIC DNA]</scope>
    <source>
        <strain evidence="4">HF-4214</strain>
    </source>
</reference>
<dbReference type="Proteomes" id="UP000478463">
    <property type="component" value="Chromosome"/>
</dbReference>
<feature type="transmembrane region" description="Helical" evidence="1">
    <location>
        <begin position="229"/>
        <end position="247"/>
    </location>
</feature>
<reference evidence="3" key="3">
    <citation type="submission" date="2020-10" db="EMBL/GenBank/DDBJ databases">
        <title>Eggerthella sp. nov., isolated from human feces.</title>
        <authorList>
            <person name="Yajun G."/>
        </authorList>
    </citation>
    <scope>NUCLEOTIDE SEQUENCE [LARGE SCALE GENOMIC DNA]</scope>
    <source>
        <strain evidence="3 5">HF-1101</strain>
    </source>
</reference>